<dbReference type="PANTHER" id="PTHR14112:SF1">
    <property type="entry name" value="KRAB-RELATED DOMAIN-CONTAINING PROTEIN"/>
    <property type="match status" value="1"/>
</dbReference>
<accession>A0AA41N9X1</accession>
<dbReference type="GO" id="GO:0005634">
    <property type="term" value="C:nucleus"/>
    <property type="evidence" value="ECO:0007669"/>
    <property type="project" value="InterPro"/>
</dbReference>
<evidence type="ECO:0000313" key="1">
    <source>
        <dbReference type="EMBL" id="MBZ3886525.1"/>
    </source>
</evidence>
<protein>
    <submittedName>
        <fullName evidence="1">Protein SSX1</fullName>
    </submittedName>
</protein>
<proteinExistence type="predicted"/>
<evidence type="ECO:0000313" key="2">
    <source>
        <dbReference type="Proteomes" id="UP001166674"/>
    </source>
</evidence>
<dbReference type="InterPro" id="IPR019041">
    <property type="entry name" value="SSXRD_motif"/>
</dbReference>
<organism evidence="1 2">
    <name type="scientific">Sciurus carolinensis</name>
    <name type="common">Eastern gray squirrel</name>
    <dbReference type="NCBI Taxonomy" id="30640"/>
    <lineage>
        <taxon>Eukaryota</taxon>
        <taxon>Metazoa</taxon>
        <taxon>Chordata</taxon>
        <taxon>Craniata</taxon>
        <taxon>Vertebrata</taxon>
        <taxon>Euteleostomi</taxon>
        <taxon>Mammalia</taxon>
        <taxon>Eutheria</taxon>
        <taxon>Euarchontoglires</taxon>
        <taxon>Glires</taxon>
        <taxon>Rodentia</taxon>
        <taxon>Sciuromorpha</taxon>
        <taxon>Sciuridae</taxon>
        <taxon>Sciurinae</taxon>
        <taxon>Sciurini</taxon>
        <taxon>Sciurus</taxon>
    </lineage>
</organism>
<keyword evidence="2" id="KW-1185">Reference proteome</keyword>
<gene>
    <name evidence="1" type="ORF">SUZIE_188375</name>
</gene>
<dbReference type="Pfam" id="PF09514">
    <property type="entry name" value="SSXRD"/>
    <property type="match status" value="1"/>
</dbReference>
<dbReference type="AlphaFoldDB" id="A0AA41N9X1"/>
<dbReference type="PANTHER" id="PTHR14112">
    <property type="entry name" value="SYNOVIAL SARCOMA, X MEMBER"/>
    <property type="match status" value="1"/>
</dbReference>
<sequence length="74" mass="8307">MPKTPAREENDLKGVPGAVCLEQAQGQLYPLGKVNISGKQSKKVLGPRKRVCIWSHTLPERKYLVTYEEISDPE</sequence>
<dbReference type="EMBL" id="JAATJV010409200">
    <property type="protein sequence ID" value="MBZ3886525.1"/>
    <property type="molecule type" value="Genomic_DNA"/>
</dbReference>
<reference evidence="1" key="1">
    <citation type="submission" date="2020-03" db="EMBL/GenBank/DDBJ databases">
        <title>Studies in the Genomics of Life Span.</title>
        <authorList>
            <person name="Glass D."/>
        </authorList>
    </citation>
    <scope>NUCLEOTIDE SEQUENCE</scope>
    <source>
        <strain evidence="1">SUZIE</strain>
        <tissue evidence="1">Muscle</tissue>
    </source>
</reference>
<name>A0AA41N9X1_SCICA</name>
<comment type="caution">
    <text evidence="1">The sequence shown here is derived from an EMBL/GenBank/DDBJ whole genome shotgun (WGS) entry which is preliminary data.</text>
</comment>
<dbReference type="GO" id="GO:0006355">
    <property type="term" value="P:regulation of DNA-templated transcription"/>
    <property type="evidence" value="ECO:0007669"/>
    <property type="project" value="InterPro"/>
</dbReference>
<dbReference type="Proteomes" id="UP001166674">
    <property type="component" value="Unassembled WGS sequence"/>
</dbReference>